<dbReference type="RefSeq" id="WP_130358269.1">
    <property type="nucleotide sequence ID" value="NZ_SGXC01000002.1"/>
</dbReference>
<evidence type="ECO:0000313" key="2">
    <source>
        <dbReference type="Proteomes" id="UP000292445"/>
    </source>
</evidence>
<organism evidence="1 2">
    <name type="scientific">Pigmentiphaga kullae</name>
    <dbReference type="NCBI Taxonomy" id="151784"/>
    <lineage>
        <taxon>Bacteria</taxon>
        <taxon>Pseudomonadati</taxon>
        <taxon>Pseudomonadota</taxon>
        <taxon>Betaproteobacteria</taxon>
        <taxon>Burkholderiales</taxon>
        <taxon>Alcaligenaceae</taxon>
        <taxon>Pigmentiphaga</taxon>
    </lineage>
</organism>
<accession>A0A4Q7NC76</accession>
<dbReference type="AlphaFoldDB" id="A0A4Q7NC76"/>
<sequence>MDKPSADTTNDAYAVLKILLETQPNLLRSIHASEEAAATLAKFAWSFIRTFRAEAEKQTD</sequence>
<keyword evidence="2" id="KW-1185">Reference proteome</keyword>
<protein>
    <submittedName>
        <fullName evidence="1">Uncharacterized protein</fullName>
    </submittedName>
</protein>
<dbReference type="EMBL" id="SGXC01000002">
    <property type="protein sequence ID" value="RZS80628.1"/>
    <property type="molecule type" value="Genomic_DNA"/>
</dbReference>
<name>A0A4Q7NC76_9BURK</name>
<comment type="caution">
    <text evidence="1">The sequence shown here is derived from an EMBL/GenBank/DDBJ whole genome shotgun (WGS) entry which is preliminary data.</text>
</comment>
<evidence type="ECO:0000313" key="1">
    <source>
        <dbReference type="EMBL" id="RZS80628.1"/>
    </source>
</evidence>
<reference evidence="1 2" key="1">
    <citation type="submission" date="2019-02" db="EMBL/GenBank/DDBJ databases">
        <title>Genomic Encyclopedia of Type Strains, Phase IV (KMG-IV): sequencing the most valuable type-strain genomes for metagenomic binning, comparative biology and taxonomic classification.</title>
        <authorList>
            <person name="Goeker M."/>
        </authorList>
    </citation>
    <scope>NUCLEOTIDE SEQUENCE [LARGE SCALE GENOMIC DNA]</scope>
    <source>
        <strain evidence="1 2">K24</strain>
    </source>
</reference>
<gene>
    <name evidence="1" type="ORF">EV675_3240</name>
</gene>
<proteinExistence type="predicted"/>
<dbReference type="Proteomes" id="UP000292445">
    <property type="component" value="Unassembled WGS sequence"/>
</dbReference>